<dbReference type="RefSeq" id="WP_168802769.1">
    <property type="nucleotide sequence ID" value="NZ_CP051205.1"/>
</dbReference>
<dbReference type="Gene3D" id="3.40.50.980">
    <property type="match status" value="2"/>
</dbReference>
<reference evidence="6" key="1">
    <citation type="submission" date="2020-04" db="EMBL/GenBank/DDBJ databases">
        <authorList>
            <person name="Kittiwongwattana C."/>
        </authorList>
    </citation>
    <scope>NUCLEOTIDE SEQUENCE [LARGE SCALE GENOMIC DNA]</scope>
    <source>
        <strain evidence="6">1310</strain>
    </source>
</reference>
<dbReference type="InterPro" id="IPR001242">
    <property type="entry name" value="Condensation_dom"/>
</dbReference>
<evidence type="ECO:0000256" key="3">
    <source>
        <dbReference type="ARBA" id="ARBA00022553"/>
    </source>
</evidence>
<dbReference type="Gene3D" id="3.30.300.30">
    <property type="match status" value="1"/>
</dbReference>
<gene>
    <name evidence="5" type="ORF">HF329_03895</name>
</gene>
<protein>
    <submittedName>
        <fullName evidence="5">Amino acid adenylation domain-containing protein</fullName>
    </submittedName>
</protein>
<keyword evidence="2" id="KW-0596">Phosphopantetheine</keyword>
<dbReference type="InterPro" id="IPR000873">
    <property type="entry name" value="AMP-dep_synth/lig_dom"/>
</dbReference>
<dbReference type="PROSITE" id="PS00012">
    <property type="entry name" value="PHOSPHOPANTETHEINE"/>
    <property type="match status" value="1"/>
</dbReference>
<dbReference type="InterPro" id="IPR036736">
    <property type="entry name" value="ACP-like_sf"/>
</dbReference>
<feature type="domain" description="Carrier" evidence="4">
    <location>
        <begin position="954"/>
        <end position="1029"/>
    </location>
</feature>
<evidence type="ECO:0000259" key="4">
    <source>
        <dbReference type="PROSITE" id="PS50075"/>
    </source>
</evidence>
<dbReference type="FunFam" id="3.40.50.980:FF:000001">
    <property type="entry name" value="Non-ribosomal peptide synthetase"/>
    <property type="match status" value="1"/>
</dbReference>
<sequence>MSNKIFPLTSSQQDIFYEQCMFQHLPVYNIGGVIDMPGVIDVVAFRDACHLLISSNESMRCGLVIQDDIPMMELAEEFSLPFSYYDYADSPEQVDNFIKDDFSQPFDLMTDRLLCKFVLFRLAEDKYKCYFKCHHIVADGWATGLLFQQLTVCYKNILAGTNVVVYKGSSLDSYVREDQAYIGSDLYETDATYWRKKFSDYVEDEPLFRFRGSLDTAVNRVALSQRCGSGLSVLCKKYDVSPLHIILAAVYITLFKITDRNEMVIGVPVLNRSGSKSRNTTALFMKVTPLLMKITGEQTICDLVLAIKDGLQQDFRHAKYPVSKMLTNMAGGLNEPYLFDVLVSYEKHAFGYSFGDFDTSVSPLIQTSARAALSLFVHKVDGEQLVFDVASNIELFGNNDTIAGYLEKCLENIIFSEDPVVKSIDIMDLHVKNRLLYNWGSGQVIGLGNAVLPDLFQKQVDATPEALALLSTNLSLKYKEVDRLSNAVANLLRSQYQLKPGSLVAVSLNRSIYFTVTIIAIWKAGCAYLPLDPSVPEDRNTYILGDSGAEMLITDDIGGRVAGYFHMPVVSIQQLTEQADDGGTPNITVDQAMLAYVIYTSGSTGLPKGVEISHRALVNFMRSMLLCPGLSGGSLLLSITTYSFDISILELFWPLLCGGCVFMADSDTVKDPELVVSLMEAVKPDVMQATPTMWKMILEAGWKGDSRLMLLCGGEKLEHSLGKELLAKCRSLWNMYGPTETTIWSTLRHIDDENIVSNIGRPFANTQVYVLNENRQLLPPGFTGEIFIAGEGLAIGYRGRPELTVDRFVPDPFVPSKLMYATGDLGKWSPDGELGIIGRRDGQIKIRGFRIETGEIEYWLNRLPFVSMAVVVPASRDNGDVTLVACYTIKQDFSGPIGTSDITSFLVERLPGYMVPERFVCLQAFPLTPNGKIDRKALKGAVPDLKTSDISSHLGEPSRYGKMIRLWKAFFQTEAVGENSDFFRLGGNSLRAIQLVSAIRKEYGLTCSFAAIFRCRSLAAITDEVLAGNAALQQTIPVAPLLPYYPLTYMQMGIWLRAQKGDGSFAYHMSALVKVKGKMDIPRFVEALKIMKRRHIALRTQFGIDGDKPVQYFQPADNDNLSFNYFDAVAEPEKPAAIVQATTETALDLQSSPPWRVSIVRAAEDEYMVIACFHHIIIDGYSVNLFVRELGDVYNQLMEGAVPYPDKAAISFRDYVSWRALLPISESPVLPGLTLKYDKPVVSSLAPLAQLSLKLDADRFGKYRQLITEAAVTPYVMVLALSAIVCSSTSGETMFSLGGPGWGRSGLGLEHEVGIFIEMLEIPFNLNREASFITWLREQQDLMIRYADSNTFRLRPQVTDIVVSHELSSDMMIASDWLNGAVSEFISLPVKVAKFPLSLNYIETDNTLTVNADFDSLLFENETILTLLSKFPVLLDLLHEHPDTSIDQLGKKLHRFILSKRPGRKINFEPDNKRTL</sequence>
<dbReference type="GO" id="GO:0003824">
    <property type="term" value="F:catalytic activity"/>
    <property type="evidence" value="ECO:0007669"/>
    <property type="project" value="InterPro"/>
</dbReference>
<dbReference type="Pfam" id="PF00501">
    <property type="entry name" value="AMP-binding"/>
    <property type="match status" value="1"/>
</dbReference>
<dbReference type="InterPro" id="IPR025110">
    <property type="entry name" value="AMP-bd_C"/>
</dbReference>
<dbReference type="Gene3D" id="3.30.559.30">
    <property type="entry name" value="Nonribosomal peptide synthetase, condensation domain"/>
    <property type="match status" value="2"/>
</dbReference>
<dbReference type="PANTHER" id="PTHR45527:SF1">
    <property type="entry name" value="FATTY ACID SYNTHASE"/>
    <property type="match status" value="1"/>
</dbReference>
<dbReference type="Gene3D" id="3.30.559.10">
    <property type="entry name" value="Chloramphenicol acetyltransferase-like domain"/>
    <property type="match status" value="2"/>
</dbReference>
<dbReference type="InterPro" id="IPR023213">
    <property type="entry name" value="CAT-like_dom_sf"/>
</dbReference>
<proteinExistence type="predicted"/>
<dbReference type="Pfam" id="PF00668">
    <property type="entry name" value="Condensation"/>
    <property type="match status" value="2"/>
</dbReference>
<organism evidence="5 6">
    <name type="scientific">Chitinophaga oryzae</name>
    <dbReference type="NCBI Taxonomy" id="2725414"/>
    <lineage>
        <taxon>Bacteria</taxon>
        <taxon>Pseudomonadati</taxon>
        <taxon>Bacteroidota</taxon>
        <taxon>Chitinophagia</taxon>
        <taxon>Chitinophagales</taxon>
        <taxon>Chitinophagaceae</taxon>
        <taxon>Chitinophaga</taxon>
    </lineage>
</organism>
<dbReference type="GO" id="GO:0043041">
    <property type="term" value="P:amino acid activation for nonribosomal peptide biosynthetic process"/>
    <property type="evidence" value="ECO:0007669"/>
    <property type="project" value="TreeGrafter"/>
</dbReference>
<dbReference type="GO" id="GO:0044550">
    <property type="term" value="P:secondary metabolite biosynthetic process"/>
    <property type="evidence" value="ECO:0007669"/>
    <property type="project" value="TreeGrafter"/>
</dbReference>
<dbReference type="NCBIfam" id="TIGR01733">
    <property type="entry name" value="AA-adenyl-dom"/>
    <property type="match status" value="1"/>
</dbReference>
<evidence type="ECO:0000313" key="6">
    <source>
        <dbReference type="Proteomes" id="UP000502421"/>
    </source>
</evidence>
<dbReference type="InterPro" id="IPR020845">
    <property type="entry name" value="AMP-binding_CS"/>
</dbReference>
<dbReference type="KEGG" id="coy:HF329_03895"/>
<name>A0AAE6ZD45_9BACT</name>
<dbReference type="Pfam" id="PF00550">
    <property type="entry name" value="PP-binding"/>
    <property type="match status" value="1"/>
</dbReference>
<dbReference type="Proteomes" id="UP000502421">
    <property type="component" value="Chromosome"/>
</dbReference>
<dbReference type="InterPro" id="IPR006162">
    <property type="entry name" value="Ppantetheine_attach_site"/>
</dbReference>
<dbReference type="GO" id="GO:0005737">
    <property type="term" value="C:cytoplasm"/>
    <property type="evidence" value="ECO:0007669"/>
    <property type="project" value="TreeGrafter"/>
</dbReference>
<dbReference type="Gene3D" id="1.10.1200.10">
    <property type="entry name" value="ACP-like"/>
    <property type="match status" value="1"/>
</dbReference>
<comment type="cofactor">
    <cofactor evidence="1">
        <name>pantetheine 4'-phosphate</name>
        <dbReference type="ChEBI" id="CHEBI:47942"/>
    </cofactor>
</comment>
<dbReference type="PROSITE" id="PS00455">
    <property type="entry name" value="AMP_BINDING"/>
    <property type="match status" value="1"/>
</dbReference>
<dbReference type="SUPFAM" id="SSF56801">
    <property type="entry name" value="Acetyl-CoA synthetase-like"/>
    <property type="match status" value="1"/>
</dbReference>
<dbReference type="SUPFAM" id="SSF47336">
    <property type="entry name" value="ACP-like"/>
    <property type="match status" value="1"/>
</dbReference>
<keyword evidence="3" id="KW-0597">Phosphoprotein</keyword>
<dbReference type="InterPro" id="IPR009081">
    <property type="entry name" value="PP-bd_ACP"/>
</dbReference>
<dbReference type="PROSITE" id="PS50075">
    <property type="entry name" value="CARRIER"/>
    <property type="match status" value="1"/>
</dbReference>
<evidence type="ECO:0000313" key="5">
    <source>
        <dbReference type="EMBL" id="QJB30489.1"/>
    </source>
</evidence>
<dbReference type="InterPro" id="IPR045851">
    <property type="entry name" value="AMP-bd_C_sf"/>
</dbReference>
<dbReference type="PANTHER" id="PTHR45527">
    <property type="entry name" value="NONRIBOSOMAL PEPTIDE SYNTHETASE"/>
    <property type="match status" value="1"/>
</dbReference>
<dbReference type="GO" id="GO:0031177">
    <property type="term" value="F:phosphopantetheine binding"/>
    <property type="evidence" value="ECO:0007669"/>
    <property type="project" value="TreeGrafter"/>
</dbReference>
<accession>A0AAE6ZD45</accession>
<evidence type="ECO:0000256" key="1">
    <source>
        <dbReference type="ARBA" id="ARBA00001957"/>
    </source>
</evidence>
<dbReference type="InterPro" id="IPR010071">
    <property type="entry name" value="AA_adenyl_dom"/>
</dbReference>
<dbReference type="EMBL" id="CP051205">
    <property type="protein sequence ID" value="QJB30489.1"/>
    <property type="molecule type" value="Genomic_DNA"/>
</dbReference>
<evidence type="ECO:0000256" key="2">
    <source>
        <dbReference type="ARBA" id="ARBA00022450"/>
    </source>
</evidence>
<dbReference type="Gene3D" id="2.30.38.10">
    <property type="entry name" value="Luciferase, Domain 3"/>
    <property type="match status" value="1"/>
</dbReference>
<dbReference type="CDD" id="cd05930">
    <property type="entry name" value="A_NRPS"/>
    <property type="match status" value="1"/>
</dbReference>
<dbReference type="Pfam" id="PF13193">
    <property type="entry name" value="AMP-binding_C"/>
    <property type="match status" value="1"/>
</dbReference>
<dbReference type="SUPFAM" id="SSF52777">
    <property type="entry name" value="CoA-dependent acyltransferases"/>
    <property type="match status" value="4"/>
</dbReference>